<evidence type="ECO:0000313" key="2">
    <source>
        <dbReference type="Ensembl" id="ENSSORP00005020738.1"/>
    </source>
</evidence>
<dbReference type="CDD" id="cd08321">
    <property type="entry name" value="Pyrin_ASC-like"/>
    <property type="match status" value="1"/>
</dbReference>
<dbReference type="Gene3D" id="1.10.533.10">
    <property type="entry name" value="Death Domain, Fas"/>
    <property type="match status" value="2"/>
</dbReference>
<dbReference type="InParanoid" id="A0A672ZWU1"/>
<dbReference type="Ensembl" id="ENSSORT00005021362.1">
    <property type="protein sequence ID" value="ENSSORP00005020738.1"/>
    <property type="gene ID" value="ENSSORG00005010124.1"/>
</dbReference>
<reference evidence="2" key="2">
    <citation type="submission" date="2025-08" db="UniProtKB">
        <authorList>
            <consortium name="Ensembl"/>
        </authorList>
    </citation>
    <scope>IDENTIFICATION</scope>
</reference>
<dbReference type="InterPro" id="IPR004020">
    <property type="entry name" value="DAPIN"/>
</dbReference>
<organism evidence="2 3">
    <name type="scientific">Sphaeramia orbicularis</name>
    <name type="common">orbiculate cardinalfish</name>
    <dbReference type="NCBI Taxonomy" id="375764"/>
    <lineage>
        <taxon>Eukaryota</taxon>
        <taxon>Metazoa</taxon>
        <taxon>Chordata</taxon>
        <taxon>Craniata</taxon>
        <taxon>Vertebrata</taxon>
        <taxon>Euteleostomi</taxon>
        <taxon>Actinopterygii</taxon>
        <taxon>Neopterygii</taxon>
        <taxon>Teleostei</taxon>
        <taxon>Neoteleostei</taxon>
        <taxon>Acanthomorphata</taxon>
        <taxon>Gobiaria</taxon>
        <taxon>Kurtiformes</taxon>
        <taxon>Apogonoidei</taxon>
        <taxon>Apogonidae</taxon>
        <taxon>Apogoninae</taxon>
        <taxon>Sphaeramia</taxon>
    </lineage>
</organism>
<reference evidence="2" key="1">
    <citation type="submission" date="2019-06" db="EMBL/GenBank/DDBJ databases">
        <authorList>
            <consortium name="Wellcome Sanger Institute Data Sharing"/>
        </authorList>
    </citation>
    <scope>NUCLEOTIDE SEQUENCE [LARGE SCALE GENOMIC DNA]</scope>
</reference>
<name>A0A672ZWU1_9TELE</name>
<keyword evidence="3" id="KW-1185">Reference proteome</keyword>
<evidence type="ECO:0000313" key="3">
    <source>
        <dbReference type="Proteomes" id="UP000472271"/>
    </source>
</evidence>
<accession>A0A672ZWU1</accession>
<dbReference type="Pfam" id="PF02758">
    <property type="entry name" value="PYRIN"/>
    <property type="match status" value="2"/>
</dbReference>
<dbReference type="AlphaFoldDB" id="A0A672ZWU1"/>
<reference evidence="2" key="3">
    <citation type="submission" date="2025-09" db="UniProtKB">
        <authorList>
            <consortium name="Ensembl"/>
        </authorList>
    </citation>
    <scope>IDENTIFICATION</scope>
</reference>
<sequence length="231" mass="26169">MSVHELLIEALDELSNKDFKTFKWYLSTNLLDGCKPIPGHRLENAERTDTVTQITKSYGNETAVTISVKILRKMNQNTAALALEKAYAGTAHECFSTLSDERLFLSFVEIFLIYLKSLRKEKELHQPPVPQLLLTFKWYLSTNLLDGCKPIPSHRLEKAERTDTVTQITKSYGNETAVTISVKILRKMNQNTAALALEKAYAGTAHECFSTLSDERLANKPRLLSLMKTMK</sequence>
<dbReference type="InterPro" id="IPR011029">
    <property type="entry name" value="DEATH-like_dom_sf"/>
</dbReference>
<proteinExistence type="predicted"/>
<dbReference type="SMART" id="SM01289">
    <property type="entry name" value="PYRIN"/>
    <property type="match status" value="2"/>
</dbReference>
<dbReference type="PROSITE" id="PS50824">
    <property type="entry name" value="DAPIN"/>
    <property type="match status" value="2"/>
</dbReference>
<feature type="domain" description="Pyrin" evidence="1">
    <location>
        <begin position="136"/>
        <end position="203"/>
    </location>
</feature>
<protein>
    <recommendedName>
        <fullName evidence="1">Pyrin domain-containing protein</fullName>
    </recommendedName>
</protein>
<dbReference type="SUPFAM" id="SSF47986">
    <property type="entry name" value="DEATH domain"/>
    <property type="match status" value="2"/>
</dbReference>
<evidence type="ECO:0000259" key="1">
    <source>
        <dbReference type="PROSITE" id="PS50824"/>
    </source>
</evidence>
<feature type="domain" description="Pyrin" evidence="1">
    <location>
        <begin position="1"/>
        <end position="89"/>
    </location>
</feature>
<dbReference type="Proteomes" id="UP000472271">
    <property type="component" value="Chromosome 1"/>
</dbReference>